<dbReference type="InterPro" id="IPR050483">
    <property type="entry name" value="CoA-transferase_III_domain"/>
</dbReference>
<dbReference type="InterPro" id="IPR044855">
    <property type="entry name" value="CoA-Trfase_III_dom3_sf"/>
</dbReference>
<dbReference type="PANTHER" id="PTHR48207">
    <property type="entry name" value="SUCCINATE--HYDROXYMETHYLGLUTARATE COA-TRANSFERASE"/>
    <property type="match status" value="1"/>
</dbReference>
<comment type="caution">
    <text evidence="3">The sequence shown here is derived from an EMBL/GenBank/DDBJ whole genome shotgun (WGS) entry which is preliminary data.</text>
</comment>
<dbReference type="PANTHER" id="PTHR48207:SF3">
    <property type="entry name" value="SUCCINATE--HYDROXYMETHYLGLUTARATE COA-TRANSFERASE"/>
    <property type="match status" value="1"/>
</dbReference>
<dbReference type="InterPro" id="IPR023606">
    <property type="entry name" value="CoA-Trfase_III_dom_1_sf"/>
</dbReference>
<evidence type="ECO:0000313" key="4">
    <source>
        <dbReference type="Proteomes" id="UP000615446"/>
    </source>
</evidence>
<dbReference type="Pfam" id="PF02515">
    <property type="entry name" value="CoA_transf_3"/>
    <property type="match status" value="1"/>
</dbReference>
<dbReference type="SUPFAM" id="SSF89796">
    <property type="entry name" value="CoA-transferase family III (CaiB/BaiF)"/>
    <property type="match status" value="1"/>
</dbReference>
<accession>A0A8H3MF93</accession>
<dbReference type="Gene3D" id="3.40.50.10540">
    <property type="entry name" value="Crotonobetainyl-coa:carnitine coa-transferase, domain 1"/>
    <property type="match status" value="1"/>
</dbReference>
<comment type="similarity">
    <text evidence="1">Belongs to the CoA-transferase III family.</text>
</comment>
<dbReference type="Proteomes" id="UP000615446">
    <property type="component" value="Unassembled WGS sequence"/>
</dbReference>
<dbReference type="GO" id="GO:0047369">
    <property type="term" value="F:succinate-hydroxymethylglutarate CoA-transferase activity"/>
    <property type="evidence" value="ECO:0007669"/>
    <property type="project" value="TreeGrafter"/>
</dbReference>
<dbReference type="InterPro" id="IPR003673">
    <property type="entry name" value="CoA-Trfase_fam_III"/>
</dbReference>
<evidence type="ECO:0000256" key="2">
    <source>
        <dbReference type="ARBA" id="ARBA00022679"/>
    </source>
</evidence>
<dbReference type="Gene3D" id="3.30.1540.10">
    <property type="entry name" value="formyl-coa transferase, domain 3"/>
    <property type="match status" value="1"/>
</dbReference>
<name>A0A8H3MF93_9GLOM</name>
<organism evidence="3 4">
    <name type="scientific">Rhizophagus clarus</name>
    <dbReference type="NCBI Taxonomy" id="94130"/>
    <lineage>
        <taxon>Eukaryota</taxon>
        <taxon>Fungi</taxon>
        <taxon>Fungi incertae sedis</taxon>
        <taxon>Mucoromycota</taxon>
        <taxon>Glomeromycotina</taxon>
        <taxon>Glomeromycetes</taxon>
        <taxon>Glomerales</taxon>
        <taxon>Glomeraceae</taxon>
        <taxon>Rhizophagus</taxon>
    </lineage>
</organism>
<proteinExistence type="inferred from homology"/>
<dbReference type="AlphaFoldDB" id="A0A8H3MF93"/>
<sequence length="417" mass="46513">MNLINLCAKRPSLALSNSRIRCNFGRYKSEITINSKEIEQTLDNLPLAGYRVVDLTRILAGPYCTMLLGDLGAEIIKVENPQNGDDSRTWGPPWAYNKDSNDKSSPESAYFLAINRNKKSITINLKTQLGVQIIKDLVKKSDILVENYIPGKLDKMGLGYEELKKINPKLIYASITGYGQTGPYAKRAGYDVIVEAEAGLMHITGEEGGEPVKVGVAITDLTTGLYTHGAIMAALISRMRTNQGQRIDCSLIECQVASLANIGSNYLIANQEASRMGTSHPSIVPYQRFKTKDSFIMIGTGNDGQFRILCNAIEKRTLLHDERFKTNSGRVKNRKELIDILQEKFIEYDTEYWLSVFSDKAGKIKLTGIPVKYSKENPRIRLPPPTLGQHTHEVLSNILGYSEDKIKTLVEGHIINQ</sequence>
<reference evidence="3" key="1">
    <citation type="submission" date="2019-10" db="EMBL/GenBank/DDBJ databases">
        <title>Conservation and host-specific expression of non-tandemly repeated heterogenous ribosome RNA gene in arbuscular mycorrhizal fungi.</title>
        <authorList>
            <person name="Maeda T."/>
            <person name="Kobayashi Y."/>
            <person name="Nakagawa T."/>
            <person name="Ezawa T."/>
            <person name="Yamaguchi K."/>
            <person name="Bino T."/>
            <person name="Nishimoto Y."/>
            <person name="Shigenobu S."/>
            <person name="Kawaguchi M."/>
        </authorList>
    </citation>
    <scope>NUCLEOTIDE SEQUENCE</scope>
    <source>
        <strain evidence="3">HR1</strain>
    </source>
</reference>
<dbReference type="GO" id="GO:0005739">
    <property type="term" value="C:mitochondrion"/>
    <property type="evidence" value="ECO:0007669"/>
    <property type="project" value="TreeGrafter"/>
</dbReference>
<evidence type="ECO:0000256" key="1">
    <source>
        <dbReference type="ARBA" id="ARBA00008383"/>
    </source>
</evidence>
<gene>
    <name evidence="3" type="ORF">RCL2_002821300</name>
</gene>
<protein>
    <submittedName>
        <fullName evidence="3">CoA-transferase family III</fullName>
    </submittedName>
</protein>
<dbReference type="EMBL" id="BLAL01000302">
    <property type="protein sequence ID" value="GET01820.1"/>
    <property type="molecule type" value="Genomic_DNA"/>
</dbReference>
<evidence type="ECO:0000313" key="3">
    <source>
        <dbReference type="EMBL" id="GET01820.1"/>
    </source>
</evidence>
<keyword evidence="2 3" id="KW-0808">Transferase</keyword>
<dbReference type="OrthoDB" id="5863171at2759"/>